<evidence type="ECO:0000313" key="2">
    <source>
        <dbReference type="EMBL" id="NGP75433.1"/>
    </source>
</evidence>
<name>A0A6M1T512_9BACT</name>
<dbReference type="GO" id="GO:0006289">
    <property type="term" value="P:nucleotide-excision repair"/>
    <property type="evidence" value="ECO:0007669"/>
    <property type="project" value="InterPro"/>
</dbReference>
<dbReference type="InterPro" id="IPR000305">
    <property type="entry name" value="GIY-YIG_endonuc"/>
</dbReference>
<accession>A0A6M1T512</accession>
<dbReference type="SMART" id="SM00465">
    <property type="entry name" value="GIYc"/>
    <property type="match status" value="1"/>
</dbReference>
<dbReference type="InterPro" id="IPR035901">
    <property type="entry name" value="GIY-YIG_endonuc_sf"/>
</dbReference>
<dbReference type="PROSITE" id="PS50164">
    <property type="entry name" value="GIY_YIG"/>
    <property type="match status" value="1"/>
</dbReference>
<dbReference type="CDD" id="cd10434">
    <property type="entry name" value="GIY-YIG_UvrC_Cho"/>
    <property type="match status" value="1"/>
</dbReference>
<dbReference type="PANTHER" id="PTHR30562:SF1">
    <property type="entry name" value="UVRABC SYSTEM PROTEIN C"/>
    <property type="match status" value="1"/>
</dbReference>
<dbReference type="GO" id="GO:0009380">
    <property type="term" value="C:excinuclease repair complex"/>
    <property type="evidence" value="ECO:0007669"/>
    <property type="project" value="TreeGrafter"/>
</dbReference>
<dbReference type="Proteomes" id="UP000473278">
    <property type="component" value="Unassembled WGS sequence"/>
</dbReference>
<reference evidence="2 3" key="1">
    <citation type="submission" date="2020-02" db="EMBL/GenBank/DDBJ databases">
        <title>Balneolaceae bacterium YR4-1, complete genome.</title>
        <authorList>
            <person name="Li Y."/>
            <person name="Wu S."/>
        </authorList>
    </citation>
    <scope>NUCLEOTIDE SEQUENCE [LARGE SCALE GENOMIC DNA]</scope>
    <source>
        <strain evidence="2 3">YR4-1</strain>
    </source>
</reference>
<protein>
    <submittedName>
        <fullName evidence="2">GIY-YIG nuclease family protein</fullName>
    </submittedName>
</protein>
<dbReference type="SUPFAM" id="SSF82771">
    <property type="entry name" value="GIY-YIG endonuclease"/>
    <property type="match status" value="1"/>
</dbReference>
<keyword evidence="3" id="KW-1185">Reference proteome</keyword>
<dbReference type="PANTHER" id="PTHR30562">
    <property type="entry name" value="UVRC/OXIDOREDUCTASE"/>
    <property type="match status" value="1"/>
</dbReference>
<evidence type="ECO:0000313" key="3">
    <source>
        <dbReference type="Proteomes" id="UP000473278"/>
    </source>
</evidence>
<gene>
    <name evidence="2" type="ORF">G3570_02230</name>
</gene>
<comment type="caution">
    <text evidence="2">The sequence shown here is derived from an EMBL/GenBank/DDBJ whole genome shotgun (WGS) entry which is preliminary data.</text>
</comment>
<dbReference type="EMBL" id="JAALLT010000001">
    <property type="protein sequence ID" value="NGP75433.1"/>
    <property type="molecule type" value="Genomic_DNA"/>
</dbReference>
<evidence type="ECO:0000259" key="1">
    <source>
        <dbReference type="PROSITE" id="PS50164"/>
    </source>
</evidence>
<organism evidence="2 3">
    <name type="scientific">Halalkalibaculum roseum</name>
    <dbReference type="NCBI Taxonomy" id="2709311"/>
    <lineage>
        <taxon>Bacteria</taxon>
        <taxon>Pseudomonadati</taxon>
        <taxon>Balneolota</taxon>
        <taxon>Balneolia</taxon>
        <taxon>Balneolales</taxon>
        <taxon>Balneolaceae</taxon>
        <taxon>Halalkalibaculum</taxon>
    </lineage>
</organism>
<proteinExistence type="predicted"/>
<dbReference type="InterPro" id="IPR050066">
    <property type="entry name" value="UvrABC_protein_C"/>
</dbReference>
<dbReference type="RefSeq" id="WP_165138729.1">
    <property type="nucleotide sequence ID" value="NZ_JAALLT010000001.1"/>
</dbReference>
<dbReference type="InterPro" id="IPR047296">
    <property type="entry name" value="GIY-YIG_UvrC_Cho"/>
</dbReference>
<dbReference type="AlphaFoldDB" id="A0A6M1T512"/>
<feature type="domain" description="GIY-YIG" evidence="1">
    <location>
        <begin position="27"/>
        <end position="107"/>
    </location>
</feature>
<dbReference type="Gene3D" id="3.40.1440.10">
    <property type="entry name" value="GIY-YIG endonuclease"/>
    <property type="match status" value="1"/>
</dbReference>
<dbReference type="Pfam" id="PF01541">
    <property type="entry name" value="GIY-YIG"/>
    <property type="match status" value="1"/>
</dbReference>
<sequence>MEYKPLFESENPLTERLGEAFFDELPKVPGIYKMYGSAGRLLYVGKAKNLRSRLLTYRRARPGRESRKVIRLVRMIHALELEEHPSEEEALLRENELIRDHKPEFNHAKKQHEAYYYLVFREKTSKIITDLRMHVREDEKEYTFGAFKGHVTVRRGLGGLLRQLYIIEHNITKPFELPSQLLKKLTPLHYELSIDKLTGSDWMDSVRLFLGGDDSALLFKIMEHAREQKLLESFIGKVILKDMEALKFFFDCCCRRNFEINEILNLDSALIPQEKLDDYLVQWAFARDD</sequence>